<proteinExistence type="predicted"/>
<comment type="caution">
    <text evidence="2">The sequence shown here is derived from an EMBL/GenBank/DDBJ whole genome shotgun (WGS) entry which is preliminary data.</text>
</comment>
<keyword evidence="3" id="KW-1185">Reference proteome</keyword>
<organism evidence="2 3">
    <name type="scientific">Culex pipiens pipiens</name>
    <name type="common">Northern house mosquito</name>
    <dbReference type="NCBI Taxonomy" id="38569"/>
    <lineage>
        <taxon>Eukaryota</taxon>
        <taxon>Metazoa</taxon>
        <taxon>Ecdysozoa</taxon>
        <taxon>Arthropoda</taxon>
        <taxon>Hexapoda</taxon>
        <taxon>Insecta</taxon>
        <taxon>Pterygota</taxon>
        <taxon>Neoptera</taxon>
        <taxon>Endopterygota</taxon>
        <taxon>Diptera</taxon>
        <taxon>Nematocera</taxon>
        <taxon>Culicoidea</taxon>
        <taxon>Culicidae</taxon>
        <taxon>Culicinae</taxon>
        <taxon>Culicini</taxon>
        <taxon>Culex</taxon>
        <taxon>Culex</taxon>
    </lineage>
</organism>
<gene>
    <name evidence="2" type="ORF">pipiens_004584</name>
</gene>
<evidence type="ECO:0000313" key="3">
    <source>
        <dbReference type="Proteomes" id="UP001562425"/>
    </source>
</evidence>
<sequence>MLNLCVVGHLNYRLTVRSSSGGRPTPTVNWWYDNEIVNHSSTVLSERRVKNTLILSRLERKHLEGGLRVHGLEQQRDQPDLGLGHPGHDP</sequence>
<accession>A0ABD1CHF1</accession>
<evidence type="ECO:0000313" key="2">
    <source>
        <dbReference type="EMBL" id="KAL1375798.1"/>
    </source>
</evidence>
<dbReference type="AlphaFoldDB" id="A0ABD1CHF1"/>
<protein>
    <recommendedName>
        <fullName evidence="4">Ig-like domain-containing protein</fullName>
    </recommendedName>
</protein>
<name>A0ABD1CHF1_CULPP</name>
<dbReference type="Proteomes" id="UP001562425">
    <property type="component" value="Unassembled WGS sequence"/>
</dbReference>
<evidence type="ECO:0000256" key="1">
    <source>
        <dbReference type="SAM" id="MobiDB-lite"/>
    </source>
</evidence>
<dbReference type="EMBL" id="JBEHCU010012192">
    <property type="protein sequence ID" value="KAL1375798.1"/>
    <property type="molecule type" value="Genomic_DNA"/>
</dbReference>
<feature type="region of interest" description="Disordered" evidence="1">
    <location>
        <begin position="66"/>
        <end position="90"/>
    </location>
</feature>
<evidence type="ECO:0008006" key="4">
    <source>
        <dbReference type="Google" id="ProtNLM"/>
    </source>
</evidence>
<reference evidence="2 3" key="1">
    <citation type="submission" date="2024-05" db="EMBL/GenBank/DDBJ databases">
        <title>Culex pipiens pipiens assembly and annotation.</title>
        <authorList>
            <person name="Alout H."/>
            <person name="Durand T."/>
        </authorList>
    </citation>
    <scope>NUCLEOTIDE SEQUENCE [LARGE SCALE GENOMIC DNA]</scope>
    <source>
        <strain evidence="2">HA-2024</strain>
        <tissue evidence="2">Whole body</tissue>
    </source>
</reference>
<feature type="compositionally biased region" description="Basic and acidic residues" evidence="1">
    <location>
        <begin position="66"/>
        <end position="79"/>
    </location>
</feature>